<dbReference type="Proteomes" id="UP000813444">
    <property type="component" value="Unassembled WGS sequence"/>
</dbReference>
<accession>A0A8K0SZ77</accession>
<dbReference type="Pfam" id="PF17172">
    <property type="entry name" value="GST_N_4"/>
    <property type="match status" value="1"/>
</dbReference>
<dbReference type="InterPro" id="IPR050931">
    <property type="entry name" value="Mito_Protein_Transport_Metaxin"/>
</dbReference>
<dbReference type="PANTHER" id="PTHR12289:SF44">
    <property type="entry name" value="OUTER MEMBRANE PROTEIN (SAM35), PUTATIVE (AFU_ORTHOLOGUE AFUA_1G13180)-RELATED"/>
    <property type="match status" value="1"/>
</dbReference>
<evidence type="ECO:0000259" key="1">
    <source>
        <dbReference type="Pfam" id="PF17171"/>
    </source>
</evidence>
<dbReference type="Pfam" id="PF17171">
    <property type="entry name" value="GST_C_6"/>
    <property type="match status" value="1"/>
</dbReference>
<feature type="domain" description="Thioredoxin-like fold" evidence="2">
    <location>
        <begin position="65"/>
        <end position="163"/>
    </location>
</feature>
<protein>
    <recommendedName>
        <fullName evidence="5">Metaxin glutathione S-transferase domain-containing protein</fullName>
    </recommendedName>
</protein>
<evidence type="ECO:0000313" key="4">
    <source>
        <dbReference type="Proteomes" id="UP000813444"/>
    </source>
</evidence>
<dbReference type="EMBL" id="JAGPNK010000002">
    <property type="protein sequence ID" value="KAH7325956.1"/>
    <property type="molecule type" value="Genomic_DNA"/>
</dbReference>
<evidence type="ECO:0000259" key="2">
    <source>
        <dbReference type="Pfam" id="PF17172"/>
    </source>
</evidence>
<keyword evidence="4" id="KW-1185">Reference proteome</keyword>
<dbReference type="GO" id="GO:0001401">
    <property type="term" value="C:SAM complex"/>
    <property type="evidence" value="ECO:0007669"/>
    <property type="project" value="TreeGrafter"/>
</dbReference>
<organism evidence="3 4">
    <name type="scientific">Stachybotrys elegans</name>
    <dbReference type="NCBI Taxonomy" id="80388"/>
    <lineage>
        <taxon>Eukaryota</taxon>
        <taxon>Fungi</taxon>
        <taxon>Dikarya</taxon>
        <taxon>Ascomycota</taxon>
        <taxon>Pezizomycotina</taxon>
        <taxon>Sordariomycetes</taxon>
        <taxon>Hypocreomycetidae</taxon>
        <taxon>Hypocreales</taxon>
        <taxon>Stachybotryaceae</taxon>
        <taxon>Stachybotrys</taxon>
    </lineage>
</organism>
<dbReference type="InterPro" id="IPR033468">
    <property type="entry name" value="Metaxin_GST"/>
</dbReference>
<evidence type="ECO:0008006" key="5">
    <source>
        <dbReference type="Google" id="ProtNLM"/>
    </source>
</evidence>
<reference evidence="3" key="1">
    <citation type="journal article" date="2021" name="Nat. Commun.">
        <title>Genetic determinants of endophytism in the Arabidopsis root mycobiome.</title>
        <authorList>
            <person name="Mesny F."/>
            <person name="Miyauchi S."/>
            <person name="Thiergart T."/>
            <person name="Pickel B."/>
            <person name="Atanasova L."/>
            <person name="Karlsson M."/>
            <person name="Huettel B."/>
            <person name="Barry K.W."/>
            <person name="Haridas S."/>
            <person name="Chen C."/>
            <person name="Bauer D."/>
            <person name="Andreopoulos W."/>
            <person name="Pangilinan J."/>
            <person name="LaButti K."/>
            <person name="Riley R."/>
            <person name="Lipzen A."/>
            <person name="Clum A."/>
            <person name="Drula E."/>
            <person name="Henrissat B."/>
            <person name="Kohler A."/>
            <person name="Grigoriev I.V."/>
            <person name="Martin F.M."/>
            <person name="Hacquard S."/>
        </authorList>
    </citation>
    <scope>NUCLEOTIDE SEQUENCE</scope>
    <source>
        <strain evidence="3">MPI-CAGE-CH-0235</strain>
    </source>
</reference>
<comment type="caution">
    <text evidence="3">The sequence shown here is derived from an EMBL/GenBank/DDBJ whole genome shotgun (WGS) entry which is preliminary data.</text>
</comment>
<proteinExistence type="predicted"/>
<gene>
    <name evidence="3" type="ORF">B0I35DRAFT_405281</name>
</gene>
<feature type="domain" description="Metaxin glutathione S-transferase" evidence="1">
    <location>
        <begin position="213"/>
        <end position="277"/>
    </location>
</feature>
<sequence>MAVEPRGLFAVPAPVRDLFKRFPLHVSPADALPVRSPDCHPASSPRLYVFASEDDARHGRPSFNPSCLKWQTLLRIARVHVELVSSSNHASPSGALPFLLPPPPSHLKPAVPLTGSKLHQYAISHGASKLQEDEPARLEAYQALLVNKIRPAWLYTLYLLPANDPLLTRLYLPESPFLRLPLRQTLRTAATDEILKTTRRPLLQPAQLYTDATTAFRSLSALLGDNEWFFGAQEPDLFDAEVFAYTYLILDETLGWADQSLAQCLSQFDNLVQHRLRLYQRCWS</sequence>
<dbReference type="InterPro" id="IPR012336">
    <property type="entry name" value="Thioredoxin-like_fold"/>
</dbReference>
<dbReference type="PANTHER" id="PTHR12289">
    <property type="entry name" value="METAXIN RELATED"/>
    <property type="match status" value="1"/>
</dbReference>
<dbReference type="OrthoDB" id="198787at2759"/>
<dbReference type="GO" id="GO:0007005">
    <property type="term" value="P:mitochondrion organization"/>
    <property type="evidence" value="ECO:0007669"/>
    <property type="project" value="TreeGrafter"/>
</dbReference>
<name>A0A8K0SZ77_9HYPO</name>
<dbReference type="AlphaFoldDB" id="A0A8K0SZ77"/>
<evidence type="ECO:0000313" key="3">
    <source>
        <dbReference type="EMBL" id="KAH7325956.1"/>
    </source>
</evidence>